<dbReference type="RefSeq" id="WP_024030073.1">
    <property type="nucleotide sequence ID" value="NZ_ALAN01000107.1"/>
</dbReference>
<feature type="signal peptide" evidence="2">
    <location>
        <begin position="1"/>
        <end position="25"/>
    </location>
</feature>
<proteinExistence type="predicted"/>
<sequence>MKKIFFSCLLSVFLLVALSACSDQADAPASKSSDEKKSEETKSVKKEKDRSADELYAYGLSEDLPLITDDFLKLEQVSYDFIVKNHTLFPSKTDKDVQKVKQMTDDSINYKLLNKNATPYFEKVASFEGDVVTVEEKNLDNNEVVSVLHIIDDEENNYQILMYKSTGDILEEDRVRFWGLPLGGSSFENVSGGSTNVQVFFGATVEKVQ</sequence>
<dbReference type="AlphaFoldDB" id="A0AB94IJ10"/>
<reference evidence="3 4" key="1">
    <citation type="journal article" date="2014" name="Environ. Microbiol.">
        <title>The nitrate-ammonifying and nosZ-carrying bacterium Bacillus vireti is a potent source and sink for nitric and nitrous oxide under high nitrate conditions.</title>
        <authorList>
            <person name="Mania D."/>
            <person name="Heylen K."/>
            <person name="van Spanning R.J."/>
            <person name="Frostegard A."/>
        </authorList>
    </citation>
    <scope>NUCLEOTIDE SEQUENCE [LARGE SCALE GENOMIC DNA]</scope>
    <source>
        <strain evidence="3 4">LMG 21834</strain>
    </source>
</reference>
<dbReference type="EMBL" id="ALAN01000107">
    <property type="protein sequence ID" value="ETI67049.1"/>
    <property type="molecule type" value="Genomic_DNA"/>
</dbReference>
<dbReference type="Proteomes" id="UP000018877">
    <property type="component" value="Unassembled WGS sequence"/>
</dbReference>
<feature type="compositionally biased region" description="Basic and acidic residues" evidence="1">
    <location>
        <begin position="32"/>
        <end position="46"/>
    </location>
</feature>
<keyword evidence="4" id="KW-1185">Reference proteome</keyword>
<evidence type="ECO:0008006" key="5">
    <source>
        <dbReference type="Google" id="ProtNLM"/>
    </source>
</evidence>
<evidence type="ECO:0000256" key="1">
    <source>
        <dbReference type="SAM" id="MobiDB-lite"/>
    </source>
</evidence>
<feature type="chain" id="PRO_5044497112" description="Lipoprotein" evidence="2">
    <location>
        <begin position="26"/>
        <end position="209"/>
    </location>
</feature>
<dbReference type="PROSITE" id="PS51257">
    <property type="entry name" value="PROKAR_LIPOPROTEIN"/>
    <property type="match status" value="1"/>
</dbReference>
<evidence type="ECO:0000256" key="2">
    <source>
        <dbReference type="SAM" id="SignalP"/>
    </source>
</evidence>
<accession>A0AB94IJ10</accession>
<keyword evidence="2" id="KW-0732">Signal</keyword>
<comment type="caution">
    <text evidence="3">The sequence shown here is derived from an EMBL/GenBank/DDBJ whole genome shotgun (WGS) entry which is preliminary data.</text>
</comment>
<evidence type="ECO:0000313" key="4">
    <source>
        <dbReference type="Proteomes" id="UP000018877"/>
    </source>
</evidence>
<feature type="region of interest" description="Disordered" evidence="1">
    <location>
        <begin position="26"/>
        <end position="46"/>
    </location>
</feature>
<organism evidence="3 4">
    <name type="scientific">Neobacillus vireti LMG 21834</name>
    <dbReference type="NCBI Taxonomy" id="1131730"/>
    <lineage>
        <taxon>Bacteria</taxon>
        <taxon>Bacillati</taxon>
        <taxon>Bacillota</taxon>
        <taxon>Bacilli</taxon>
        <taxon>Bacillales</taxon>
        <taxon>Bacillaceae</taxon>
        <taxon>Neobacillus</taxon>
    </lineage>
</organism>
<protein>
    <recommendedName>
        <fullName evidence="5">Lipoprotein</fullName>
    </recommendedName>
</protein>
<name>A0AB94IJ10_9BACI</name>
<gene>
    <name evidence="3" type="ORF">BAVI_19524</name>
</gene>
<evidence type="ECO:0000313" key="3">
    <source>
        <dbReference type="EMBL" id="ETI67049.1"/>
    </source>
</evidence>